<feature type="transmembrane region" description="Helical" evidence="1">
    <location>
        <begin position="140"/>
        <end position="158"/>
    </location>
</feature>
<protein>
    <recommendedName>
        <fullName evidence="4">Prolipoprotein diacylglyceryl transferase</fullName>
    </recommendedName>
</protein>
<feature type="transmembrane region" description="Helical" evidence="1">
    <location>
        <begin position="208"/>
        <end position="225"/>
    </location>
</feature>
<feature type="transmembrane region" description="Helical" evidence="1">
    <location>
        <begin position="90"/>
        <end position="108"/>
    </location>
</feature>
<evidence type="ECO:0000313" key="3">
    <source>
        <dbReference type="Proteomes" id="UP000034172"/>
    </source>
</evidence>
<dbReference type="InterPro" id="IPR001640">
    <property type="entry name" value="Lgt"/>
</dbReference>
<dbReference type="STRING" id="1618392.UW41_C0028G0010"/>
<comment type="caution">
    <text evidence="2">The sequence shown here is derived from an EMBL/GenBank/DDBJ whole genome shotgun (WGS) entry which is preliminary data.</text>
</comment>
<proteinExistence type="predicted"/>
<feature type="transmembrane region" description="Helical" evidence="1">
    <location>
        <begin position="179"/>
        <end position="196"/>
    </location>
</feature>
<dbReference type="Proteomes" id="UP000034172">
    <property type="component" value="Unassembled WGS sequence"/>
</dbReference>
<reference evidence="2 3" key="1">
    <citation type="journal article" date="2015" name="Nature">
        <title>rRNA introns, odd ribosomes, and small enigmatic genomes across a large radiation of phyla.</title>
        <authorList>
            <person name="Brown C.T."/>
            <person name="Hug L.A."/>
            <person name="Thomas B.C."/>
            <person name="Sharon I."/>
            <person name="Castelle C.J."/>
            <person name="Singh A."/>
            <person name="Wilkins M.J."/>
            <person name="Williams K.H."/>
            <person name="Banfield J.F."/>
        </authorList>
    </citation>
    <scope>NUCLEOTIDE SEQUENCE [LARGE SCALE GENOMIC DNA]</scope>
</reference>
<accession>A0A0G1HNF9</accession>
<organism evidence="2 3">
    <name type="scientific">Candidatus Collierbacteria bacterium GW2011_GWC2_44_18</name>
    <dbReference type="NCBI Taxonomy" id="1618392"/>
    <lineage>
        <taxon>Bacteria</taxon>
        <taxon>Candidatus Collieribacteriota</taxon>
    </lineage>
</organism>
<keyword evidence="1" id="KW-1133">Transmembrane helix</keyword>
<keyword evidence="1" id="KW-0472">Membrane</keyword>
<dbReference type="AlphaFoldDB" id="A0A0G1HNF9"/>
<dbReference type="GO" id="GO:0008961">
    <property type="term" value="F:phosphatidylglycerol-prolipoprotein diacylglyceryl transferase activity"/>
    <property type="evidence" value="ECO:0007669"/>
    <property type="project" value="InterPro"/>
</dbReference>
<evidence type="ECO:0008006" key="4">
    <source>
        <dbReference type="Google" id="ProtNLM"/>
    </source>
</evidence>
<feature type="transmembrane region" description="Helical" evidence="1">
    <location>
        <begin position="12"/>
        <end position="32"/>
    </location>
</feature>
<dbReference type="GO" id="GO:0005886">
    <property type="term" value="C:plasma membrane"/>
    <property type="evidence" value="ECO:0007669"/>
    <property type="project" value="InterPro"/>
</dbReference>
<evidence type="ECO:0000256" key="1">
    <source>
        <dbReference type="SAM" id="Phobius"/>
    </source>
</evidence>
<feature type="transmembrane region" description="Helical" evidence="1">
    <location>
        <begin position="115"/>
        <end position="134"/>
    </location>
</feature>
<evidence type="ECO:0000313" key="2">
    <source>
        <dbReference type="EMBL" id="KKT48470.1"/>
    </source>
</evidence>
<name>A0A0G1HNF9_9BACT</name>
<gene>
    <name evidence="2" type="ORF">UW41_C0028G0010</name>
</gene>
<dbReference type="GO" id="GO:0042158">
    <property type="term" value="P:lipoprotein biosynthetic process"/>
    <property type="evidence" value="ECO:0007669"/>
    <property type="project" value="InterPro"/>
</dbReference>
<feature type="transmembrane region" description="Helical" evidence="1">
    <location>
        <begin position="44"/>
        <end position="70"/>
    </location>
</feature>
<keyword evidence="1" id="KW-0812">Transmembrane</keyword>
<sequence length="244" mass="27528">MNDAVYTFGNISIYSFGLLATVSFLWGSFVFYKKSVESHLEEFYVLDAVVMSAFWAFIVGRLVFAVLNFSTFWNHLPRIFLFSNFPGIERWGVMIGIYLGIFLVVRRVKGKTLDWFDSVSLGIMSGTAVFYAGLSYLVHLWQYGLLGIMYLLIFIIGWDAESKYRTYGWYKSNKTSARSGLITGLSISGGGLLHLGERLMLGEFNVLVGLWATALFVGGIILVYIRSGRTVAEDIKIILKHGRK</sequence>
<dbReference type="EMBL" id="LCIE01000028">
    <property type="protein sequence ID" value="KKT48470.1"/>
    <property type="molecule type" value="Genomic_DNA"/>
</dbReference>
<dbReference type="Pfam" id="PF01790">
    <property type="entry name" value="LGT"/>
    <property type="match status" value="1"/>
</dbReference>